<dbReference type="RefSeq" id="WP_213171381.1">
    <property type="nucleotide sequence ID" value="NZ_CP070496.1"/>
</dbReference>
<evidence type="ECO:0000256" key="3">
    <source>
        <dbReference type="ARBA" id="ARBA00022490"/>
    </source>
</evidence>
<evidence type="ECO:0000256" key="4">
    <source>
        <dbReference type="ARBA" id="ARBA00022679"/>
    </source>
</evidence>
<dbReference type="Proteomes" id="UP000662939">
    <property type="component" value="Chromosome"/>
</dbReference>
<dbReference type="GO" id="GO:0005737">
    <property type="term" value="C:cytoplasm"/>
    <property type="evidence" value="ECO:0007669"/>
    <property type="project" value="UniProtKB-SubCell"/>
</dbReference>
<evidence type="ECO:0000256" key="6">
    <source>
        <dbReference type="ARBA" id="ARBA00022705"/>
    </source>
</evidence>
<comment type="function">
    <text evidence="9">Confers DNA tethering and processivity to DNA polymerases and other proteins. Acts as a clamp, forming a ring around DNA (a reaction catalyzed by the clamp-loading complex) which diffuses in an ATP-independent manner freely and bidirectionally along dsDNA. Initially characterized for its ability to contact the catalytic subunit of DNA polymerase III (Pol III), a complex, multichain enzyme responsible for most of the replicative synthesis in bacteria; Pol III exhibits 3'-5' exonuclease proofreading activity. The beta chain is required for initiation of replication as well as for processivity of DNA replication.</text>
</comment>
<comment type="subcellular location">
    <subcellularLocation>
        <location evidence="1 9">Cytoplasm</location>
    </subcellularLocation>
</comment>
<evidence type="ECO:0000259" key="10">
    <source>
        <dbReference type="Pfam" id="PF00712"/>
    </source>
</evidence>
<dbReference type="NCBIfam" id="TIGR00663">
    <property type="entry name" value="dnan"/>
    <property type="match status" value="1"/>
</dbReference>
<evidence type="ECO:0000256" key="7">
    <source>
        <dbReference type="ARBA" id="ARBA00022932"/>
    </source>
</evidence>
<dbReference type="PANTHER" id="PTHR30478:SF0">
    <property type="entry name" value="BETA SLIDING CLAMP"/>
    <property type="match status" value="1"/>
</dbReference>
<dbReference type="InterPro" id="IPR046938">
    <property type="entry name" value="DNA_clamp_sf"/>
</dbReference>
<dbReference type="CDD" id="cd00140">
    <property type="entry name" value="beta_clamp"/>
    <property type="match status" value="1"/>
</dbReference>
<keyword evidence="3 9" id="KW-0963">Cytoplasm</keyword>
<dbReference type="KEGG" id="nav:JQS30_00010"/>
<dbReference type="FunFam" id="3.10.150.10:FF:000005">
    <property type="entry name" value="Beta sliding clamp"/>
    <property type="match status" value="1"/>
</dbReference>
<dbReference type="InterPro" id="IPR022635">
    <property type="entry name" value="DNA_polIII_beta_C"/>
</dbReference>
<evidence type="ECO:0000259" key="12">
    <source>
        <dbReference type="Pfam" id="PF02768"/>
    </source>
</evidence>
<dbReference type="SMART" id="SM00480">
    <property type="entry name" value="POL3Bc"/>
    <property type="match status" value="1"/>
</dbReference>
<dbReference type="GO" id="GO:0006271">
    <property type="term" value="P:DNA strand elongation involved in DNA replication"/>
    <property type="evidence" value="ECO:0007669"/>
    <property type="project" value="TreeGrafter"/>
</dbReference>
<evidence type="ECO:0000259" key="11">
    <source>
        <dbReference type="Pfam" id="PF02767"/>
    </source>
</evidence>
<name>A0A895XJ59_9ACTN</name>
<dbReference type="Pfam" id="PF00712">
    <property type="entry name" value="DNA_pol3_beta"/>
    <property type="match status" value="1"/>
</dbReference>
<dbReference type="Gene3D" id="3.10.150.10">
    <property type="entry name" value="DNA Polymerase III, subunit A, domain 2"/>
    <property type="match status" value="3"/>
</dbReference>
<keyword evidence="14" id="KW-1185">Reference proteome</keyword>
<keyword evidence="8" id="KW-0238">DNA-binding</keyword>
<evidence type="ECO:0000313" key="13">
    <source>
        <dbReference type="EMBL" id="QSB05374.1"/>
    </source>
</evidence>
<dbReference type="Pfam" id="PF02768">
    <property type="entry name" value="DNA_pol3_beta_3"/>
    <property type="match status" value="1"/>
</dbReference>
<keyword evidence="4 9" id="KW-0808">Transferase</keyword>
<feature type="domain" description="DNA polymerase III beta sliding clamp N-terminal" evidence="10">
    <location>
        <begin position="1"/>
        <end position="118"/>
    </location>
</feature>
<evidence type="ECO:0000256" key="5">
    <source>
        <dbReference type="ARBA" id="ARBA00022695"/>
    </source>
</evidence>
<dbReference type="PANTHER" id="PTHR30478">
    <property type="entry name" value="DNA POLYMERASE III SUBUNIT BETA"/>
    <property type="match status" value="1"/>
</dbReference>
<protein>
    <recommendedName>
        <fullName evidence="9">Beta sliding clamp</fullName>
    </recommendedName>
</protein>
<evidence type="ECO:0000313" key="14">
    <source>
        <dbReference type="Proteomes" id="UP000662939"/>
    </source>
</evidence>
<dbReference type="EMBL" id="CP070496">
    <property type="protein sequence ID" value="QSB05374.1"/>
    <property type="molecule type" value="Genomic_DNA"/>
</dbReference>
<dbReference type="GO" id="GO:0008408">
    <property type="term" value="F:3'-5' exonuclease activity"/>
    <property type="evidence" value="ECO:0007669"/>
    <property type="project" value="InterPro"/>
</dbReference>
<proteinExistence type="inferred from homology"/>
<feature type="domain" description="DNA polymerase III beta sliding clamp central" evidence="11">
    <location>
        <begin position="127"/>
        <end position="248"/>
    </location>
</feature>
<gene>
    <name evidence="13" type="primary">dnaN</name>
    <name evidence="13" type="ORF">JQS30_00010</name>
</gene>
<dbReference type="AlphaFoldDB" id="A0A895XJ59"/>
<evidence type="ECO:0000256" key="8">
    <source>
        <dbReference type="ARBA" id="ARBA00023125"/>
    </source>
</evidence>
<organism evidence="13 14">
    <name type="scientific">Natronoglycomyces albus</name>
    <dbReference type="NCBI Taxonomy" id="2811108"/>
    <lineage>
        <taxon>Bacteria</taxon>
        <taxon>Bacillati</taxon>
        <taxon>Actinomycetota</taxon>
        <taxon>Actinomycetes</taxon>
        <taxon>Glycomycetales</taxon>
        <taxon>Glycomycetaceae</taxon>
        <taxon>Natronoglycomyces</taxon>
    </lineage>
</organism>
<dbReference type="GO" id="GO:0009360">
    <property type="term" value="C:DNA polymerase III complex"/>
    <property type="evidence" value="ECO:0007669"/>
    <property type="project" value="InterPro"/>
</dbReference>
<comment type="similarity">
    <text evidence="2 9">Belongs to the beta sliding clamp family.</text>
</comment>
<dbReference type="InterPro" id="IPR022637">
    <property type="entry name" value="DNA_polIII_beta_cen"/>
</dbReference>
<reference evidence="13" key="1">
    <citation type="submission" date="2021-02" db="EMBL/GenBank/DDBJ databases">
        <title>Natronoglycomyces albus gen. nov., sp. nov, a haloalkaliphilic actinobacterium from a soda solonchak soil.</title>
        <authorList>
            <person name="Sorokin D.Y."/>
            <person name="Khijniak T.V."/>
            <person name="Zakharycheva A.P."/>
            <person name="Boueva O.V."/>
            <person name="Ariskina E.V."/>
            <person name="Hahnke R.L."/>
            <person name="Bunk B."/>
            <person name="Sproer C."/>
            <person name="Schumann P."/>
            <person name="Evtushenko L.I."/>
            <person name="Kublanov I.V."/>
        </authorList>
    </citation>
    <scope>NUCLEOTIDE SEQUENCE</scope>
    <source>
        <strain evidence="13">DSM 106290</strain>
    </source>
</reference>
<sequence length="380" mass="40400">MKFQVDRDVFAEAVSWTAKSLPARPSVPVLAGARLTVGEGSLTISGFDYEISTEINLDISGESSGSTLVSGKLLAEIVKALPNKPVDFQSEGSHAELTCGSARFTLPTMPLEDYPNLPAMPGTIGTVDATVFANAVAQTAIAAGKDETLPTMTGVQVEMTGSGLALLATDRYRMAIRDIEWSPTESDTNVTVLVPAKALSDAARSLGALAGPITIHVPEESNGPVGMIGFAAGGRRTTSRVLDGQLPKLRSLVQPSYPTKLRVRTSELIEVVRRVALVTDRNSQVRLQFGEDGLIIEAGGAEDAKASEAMDCLYEGEPGRMAFNPGYLIEGLQALSSPTTVFSIKDTAKPIALSGEAQSDDDETDYSGYLYMLQPLRWDI</sequence>
<dbReference type="GO" id="GO:0003887">
    <property type="term" value="F:DNA-directed DNA polymerase activity"/>
    <property type="evidence" value="ECO:0007669"/>
    <property type="project" value="UniProtKB-UniRule"/>
</dbReference>
<keyword evidence="7 9" id="KW-0239">DNA-directed DNA polymerase</keyword>
<dbReference type="PIRSF" id="PIRSF000804">
    <property type="entry name" value="DNA_pol_III_b"/>
    <property type="match status" value="1"/>
</dbReference>
<feature type="domain" description="DNA polymerase III beta sliding clamp C-terminal" evidence="12">
    <location>
        <begin position="259"/>
        <end position="359"/>
    </location>
</feature>
<evidence type="ECO:0000256" key="2">
    <source>
        <dbReference type="ARBA" id="ARBA00010752"/>
    </source>
</evidence>
<comment type="subunit">
    <text evidence="9">Forms a ring-shaped head-to-tail homodimer around DNA.</text>
</comment>
<dbReference type="GO" id="GO:0003677">
    <property type="term" value="F:DNA binding"/>
    <property type="evidence" value="ECO:0007669"/>
    <property type="project" value="UniProtKB-UniRule"/>
</dbReference>
<evidence type="ECO:0000256" key="1">
    <source>
        <dbReference type="ARBA" id="ARBA00004496"/>
    </source>
</evidence>
<dbReference type="InterPro" id="IPR001001">
    <property type="entry name" value="DNA_polIII_beta"/>
</dbReference>
<dbReference type="InterPro" id="IPR022634">
    <property type="entry name" value="DNA_polIII_beta_N"/>
</dbReference>
<evidence type="ECO:0000256" key="9">
    <source>
        <dbReference type="PIRNR" id="PIRNR000804"/>
    </source>
</evidence>
<dbReference type="SUPFAM" id="SSF55979">
    <property type="entry name" value="DNA clamp"/>
    <property type="match status" value="3"/>
</dbReference>
<dbReference type="Pfam" id="PF02767">
    <property type="entry name" value="DNA_pol3_beta_2"/>
    <property type="match status" value="1"/>
</dbReference>
<keyword evidence="6 9" id="KW-0235">DNA replication</keyword>
<keyword evidence="5 9" id="KW-0548">Nucleotidyltransferase</keyword>
<accession>A0A895XJ59</accession>